<feature type="transmembrane region" description="Helical" evidence="1">
    <location>
        <begin position="78"/>
        <end position="101"/>
    </location>
</feature>
<name>A0ABQ3I8H3_9BACT</name>
<protein>
    <recommendedName>
        <fullName evidence="4">DUF4199 domain-containing protein</fullName>
    </recommendedName>
</protein>
<reference evidence="3" key="1">
    <citation type="journal article" date="2019" name="Int. J. Syst. Evol. Microbiol.">
        <title>The Global Catalogue of Microorganisms (GCM) 10K type strain sequencing project: providing services to taxonomists for standard genome sequencing and annotation.</title>
        <authorList>
            <consortium name="The Broad Institute Genomics Platform"/>
            <consortium name="The Broad Institute Genome Sequencing Center for Infectious Disease"/>
            <person name="Wu L."/>
            <person name="Ma J."/>
        </authorList>
    </citation>
    <scope>NUCLEOTIDE SEQUENCE [LARGE SCALE GENOMIC DNA]</scope>
    <source>
        <strain evidence="3">CGMCC 1.15111</strain>
    </source>
</reference>
<dbReference type="RefSeq" id="WP_189630076.1">
    <property type="nucleotide sequence ID" value="NZ_BNAG01000003.1"/>
</dbReference>
<gene>
    <name evidence="2" type="ORF">GCM10011340_19560</name>
</gene>
<keyword evidence="1" id="KW-1133">Transmembrane helix</keyword>
<keyword evidence="1" id="KW-0472">Membrane</keyword>
<keyword evidence="1" id="KW-0812">Transmembrane</keyword>
<sequence>MKVRPIIPKLGIRYGIAGGLLAVLSFVVFYYLDQQPWRNLVSFLLDIVIVGFFCVLPIREFKVRYNRGELRFYHGMSIGFLSYVFIGIIYSLFIMLFVLWIEPGYFELYKSVQLEEIEGMKELIMSRVKENPEQFYQQQLDGIKEITKGSLIFDAFVKKVIIGLFLTPIFSIVLRTQRPK</sequence>
<evidence type="ECO:0000313" key="2">
    <source>
        <dbReference type="EMBL" id="GHE64690.1"/>
    </source>
</evidence>
<accession>A0ABQ3I8H3</accession>
<keyword evidence="3" id="KW-1185">Reference proteome</keyword>
<proteinExistence type="predicted"/>
<comment type="caution">
    <text evidence="2">The sequence shown here is derived from an EMBL/GenBank/DDBJ whole genome shotgun (WGS) entry which is preliminary data.</text>
</comment>
<feature type="transmembrane region" description="Helical" evidence="1">
    <location>
        <begin position="12"/>
        <end position="31"/>
    </location>
</feature>
<dbReference type="Proteomes" id="UP000658258">
    <property type="component" value="Unassembled WGS sequence"/>
</dbReference>
<dbReference type="EMBL" id="BNAG01000003">
    <property type="protein sequence ID" value="GHE64690.1"/>
    <property type="molecule type" value="Genomic_DNA"/>
</dbReference>
<evidence type="ECO:0000313" key="3">
    <source>
        <dbReference type="Proteomes" id="UP000658258"/>
    </source>
</evidence>
<evidence type="ECO:0000256" key="1">
    <source>
        <dbReference type="SAM" id="Phobius"/>
    </source>
</evidence>
<feature type="transmembrane region" description="Helical" evidence="1">
    <location>
        <begin position="156"/>
        <end position="174"/>
    </location>
</feature>
<dbReference type="Pfam" id="PF13858">
    <property type="entry name" value="DUF4199"/>
    <property type="match status" value="1"/>
</dbReference>
<dbReference type="InterPro" id="IPR025250">
    <property type="entry name" value="DUF4199"/>
</dbReference>
<evidence type="ECO:0008006" key="4">
    <source>
        <dbReference type="Google" id="ProtNLM"/>
    </source>
</evidence>
<organism evidence="2 3">
    <name type="scientific">Roseivirga thermotolerans</name>
    <dbReference type="NCBI Taxonomy" id="1758176"/>
    <lineage>
        <taxon>Bacteria</taxon>
        <taxon>Pseudomonadati</taxon>
        <taxon>Bacteroidota</taxon>
        <taxon>Cytophagia</taxon>
        <taxon>Cytophagales</taxon>
        <taxon>Roseivirgaceae</taxon>
        <taxon>Roseivirga</taxon>
    </lineage>
</organism>
<feature type="transmembrane region" description="Helical" evidence="1">
    <location>
        <begin position="37"/>
        <end position="58"/>
    </location>
</feature>